<evidence type="ECO:0000259" key="4">
    <source>
        <dbReference type="Pfam" id="PF23359"/>
    </source>
</evidence>
<accession>A0A512IHW1</accession>
<dbReference type="Pfam" id="PF23359">
    <property type="entry name" value="Lsr2_DNA-bd"/>
    <property type="match status" value="1"/>
</dbReference>
<organism evidence="5 6">
    <name type="scientific">Kocuria turfanensis</name>
    <dbReference type="NCBI Taxonomy" id="388357"/>
    <lineage>
        <taxon>Bacteria</taxon>
        <taxon>Bacillati</taxon>
        <taxon>Actinomycetota</taxon>
        <taxon>Actinomycetes</taxon>
        <taxon>Micrococcales</taxon>
        <taxon>Micrococcaceae</taxon>
        <taxon>Kocuria</taxon>
    </lineage>
</organism>
<proteinExistence type="predicted"/>
<dbReference type="GO" id="GO:0003677">
    <property type="term" value="F:DNA binding"/>
    <property type="evidence" value="ECO:0007669"/>
    <property type="project" value="UniProtKB-KW"/>
</dbReference>
<evidence type="ECO:0000313" key="5">
    <source>
        <dbReference type="EMBL" id="GEO97295.1"/>
    </source>
</evidence>
<keyword evidence="6" id="KW-1185">Reference proteome</keyword>
<dbReference type="AlphaFoldDB" id="A0A512IHW1"/>
<sequence length="137" mass="15138">MTPPTTPDHPYASTTLFYDPLTDKEPTPMAQKVQVHLEDDLDGGPADDTITFALDGKDYEIDLSTTNAEKLREALRPFAQAGRKTTRSSGPRATRSRRSGSDPDTAKIRAWAKGNGYEVSDRGRIHQTVKDAYYAAH</sequence>
<protein>
    <submittedName>
        <fullName evidence="5">Lsr2 family protein</fullName>
    </submittedName>
</protein>
<evidence type="ECO:0000259" key="3">
    <source>
        <dbReference type="Pfam" id="PF11774"/>
    </source>
</evidence>
<dbReference type="Proteomes" id="UP000321103">
    <property type="component" value="Unassembled WGS sequence"/>
</dbReference>
<dbReference type="InterPro" id="IPR042261">
    <property type="entry name" value="Lsr2-like_dimerization"/>
</dbReference>
<feature type="domain" description="Lsr2 dimerization" evidence="3">
    <location>
        <begin position="29"/>
        <end position="85"/>
    </location>
</feature>
<dbReference type="EMBL" id="BJZS01000117">
    <property type="protein sequence ID" value="GEO97295.1"/>
    <property type="molecule type" value="Genomic_DNA"/>
</dbReference>
<dbReference type="Pfam" id="PF11774">
    <property type="entry name" value="Lsr2"/>
    <property type="match status" value="1"/>
</dbReference>
<dbReference type="STRING" id="388357.GCA_001580365_03865"/>
<comment type="caution">
    <text evidence="5">The sequence shown here is derived from an EMBL/GenBank/DDBJ whole genome shotgun (WGS) entry which is preliminary data.</text>
</comment>
<gene>
    <name evidence="5" type="ORF">KTU01_34180</name>
</gene>
<evidence type="ECO:0000313" key="6">
    <source>
        <dbReference type="Proteomes" id="UP000321103"/>
    </source>
</evidence>
<evidence type="ECO:0000256" key="2">
    <source>
        <dbReference type="SAM" id="MobiDB-lite"/>
    </source>
</evidence>
<dbReference type="InterPro" id="IPR024412">
    <property type="entry name" value="Lsr2_dim_dom"/>
</dbReference>
<evidence type="ECO:0000256" key="1">
    <source>
        <dbReference type="ARBA" id="ARBA00023125"/>
    </source>
</evidence>
<feature type="region of interest" description="Disordered" evidence="2">
    <location>
        <begin position="1"/>
        <end position="29"/>
    </location>
</feature>
<dbReference type="InterPro" id="IPR055370">
    <property type="entry name" value="Lsr2_DNA-bd"/>
</dbReference>
<dbReference type="InterPro" id="IPR036625">
    <property type="entry name" value="E3-bd_dom_sf"/>
</dbReference>
<dbReference type="GO" id="GO:0016746">
    <property type="term" value="F:acyltransferase activity"/>
    <property type="evidence" value="ECO:0007669"/>
    <property type="project" value="InterPro"/>
</dbReference>
<feature type="region of interest" description="Disordered" evidence="2">
    <location>
        <begin position="76"/>
        <end position="109"/>
    </location>
</feature>
<reference evidence="5 6" key="1">
    <citation type="submission" date="2019-07" db="EMBL/GenBank/DDBJ databases">
        <title>Whole genome shotgun sequence of Kocuria turfanensis NBRC 107627.</title>
        <authorList>
            <person name="Hosoyama A."/>
            <person name="Uohara A."/>
            <person name="Ohji S."/>
            <person name="Ichikawa N."/>
        </authorList>
    </citation>
    <scope>NUCLEOTIDE SEQUENCE [LARGE SCALE GENOMIC DNA]</scope>
    <source>
        <strain evidence="5 6">NBRC 107627</strain>
    </source>
</reference>
<dbReference type="Gene3D" id="4.10.320.10">
    <property type="entry name" value="E3-binding domain"/>
    <property type="match status" value="1"/>
</dbReference>
<name>A0A512IHW1_9MICC</name>
<feature type="domain" description="Lsr2 DNA-binding" evidence="4">
    <location>
        <begin position="101"/>
        <end position="136"/>
    </location>
</feature>
<keyword evidence="1" id="KW-0238">DNA-binding</keyword>
<dbReference type="Gene3D" id="3.30.60.230">
    <property type="entry name" value="Lsr2, dimerization domain"/>
    <property type="match status" value="1"/>
</dbReference>